<feature type="signal peptide" evidence="2">
    <location>
        <begin position="1"/>
        <end position="18"/>
    </location>
</feature>
<evidence type="ECO:0000313" key="4">
    <source>
        <dbReference type="Proteomes" id="UP000078046"/>
    </source>
</evidence>
<comment type="caution">
    <text evidence="3">The sequence shown here is derived from an EMBL/GenBank/DDBJ whole genome shotgun (WGS) entry which is preliminary data.</text>
</comment>
<dbReference type="Proteomes" id="UP000078046">
    <property type="component" value="Unassembled WGS sequence"/>
</dbReference>
<evidence type="ECO:0000256" key="1">
    <source>
        <dbReference type="SAM" id="MobiDB-lite"/>
    </source>
</evidence>
<evidence type="ECO:0000256" key="2">
    <source>
        <dbReference type="SAM" id="SignalP"/>
    </source>
</evidence>
<feature type="compositionally biased region" description="Basic residues" evidence="1">
    <location>
        <begin position="349"/>
        <end position="358"/>
    </location>
</feature>
<gene>
    <name evidence="3" type="ORF">A3Q56_04596</name>
</gene>
<accession>A0A177B072</accession>
<name>A0A177B072_9BILA</name>
<feature type="chain" id="PRO_5008056805" evidence="2">
    <location>
        <begin position="19"/>
        <end position="368"/>
    </location>
</feature>
<evidence type="ECO:0000313" key="3">
    <source>
        <dbReference type="EMBL" id="OAF67668.1"/>
    </source>
</evidence>
<dbReference type="EMBL" id="LWCA01000603">
    <property type="protein sequence ID" value="OAF67668.1"/>
    <property type="molecule type" value="Genomic_DNA"/>
</dbReference>
<keyword evidence="4" id="KW-1185">Reference proteome</keyword>
<protein>
    <submittedName>
        <fullName evidence="3">Uncharacterized protein</fullName>
    </submittedName>
</protein>
<reference evidence="3 4" key="1">
    <citation type="submission" date="2016-04" db="EMBL/GenBank/DDBJ databases">
        <title>The genome of Intoshia linei affirms orthonectids as highly simplified spiralians.</title>
        <authorList>
            <person name="Mikhailov K.V."/>
            <person name="Slusarev G.S."/>
            <person name="Nikitin M.A."/>
            <person name="Logacheva M.D."/>
            <person name="Penin A."/>
            <person name="Aleoshin V."/>
            <person name="Panchin Y.V."/>
        </authorList>
    </citation>
    <scope>NUCLEOTIDE SEQUENCE [LARGE SCALE GENOMIC DNA]</scope>
    <source>
        <strain evidence="3">Intl2013</strain>
        <tissue evidence="3">Whole animal</tissue>
    </source>
</reference>
<keyword evidence="2" id="KW-0732">Signal</keyword>
<sequence>MNSVTILFTVCLIIASSSLHKRNFLNKVSDASTSLKNLLNDADNTADPLDSLNTVDILNDLKDKSLIAVDGFTDIPLETVNDLTHKQSKILGDLIDKPLETVEDLTDKQSGIFDDLTDETLDAFNHNNKTLDVFNDKVEDVLKDEINQVVDTINDNIKTLESVTELEKEVLNTIDQATEEIIDPIKKDTSKIEPSRESIQALLKILKSIYNIAPKFEHKMPADAIKSFKIVKVFSKFIKFIIKEIAKIVLNKDQDMDNAVPVEHFTCNWINKFEDYNGIEDFFDAMNQQVLCLSERATFLLKLSDSENDISVFRNEFVDYTANLMDSAQQINQIKRSIKKDLRKKAREIKRQNKKKDKMNKVSQSLKL</sequence>
<dbReference type="AlphaFoldDB" id="A0A177B072"/>
<feature type="region of interest" description="Disordered" evidence="1">
    <location>
        <begin position="349"/>
        <end position="368"/>
    </location>
</feature>
<organism evidence="3 4">
    <name type="scientific">Intoshia linei</name>
    <dbReference type="NCBI Taxonomy" id="1819745"/>
    <lineage>
        <taxon>Eukaryota</taxon>
        <taxon>Metazoa</taxon>
        <taxon>Spiralia</taxon>
        <taxon>Lophotrochozoa</taxon>
        <taxon>Mesozoa</taxon>
        <taxon>Orthonectida</taxon>
        <taxon>Rhopaluridae</taxon>
        <taxon>Intoshia</taxon>
    </lineage>
</organism>
<proteinExistence type="predicted"/>